<comment type="caution">
    <text evidence="4">The sequence shown here is derived from an EMBL/GenBank/DDBJ whole genome shotgun (WGS) entry which is preliminary data.</text>
</comment>
<gene>
    <name evidence="4" type="primary">RPS6KA4</name>
    <name evidence="4" type="ORF">BGZ80_002316</name>
</gene>
<feature type="region of interest" description="Disordered" evidence="1">
    <location>
        <begin position="527"/>
        <end position="652"/>
    </location>
</feature>
<dbReference type="GO" id="GO:0005524">
    <property type="term" value="F:ATP binding"/>
    <property type="evidence" value="ECO:0007669"/>
    <property type="project" value="InterPro"/>
</dbReference>
<organism evidence="4 5">
    <name type="scientific">Entomortierella chlamydospora</name>
    <dbReference type="NCBI Taxonomy" id="101097"/>
    <lineage>
        <taxon>Eukaryota</taxon>
        <taxon>Fungi</taxon>
        <taxon>Fungi incertae sedis</taxon>
        <taxon>Mucoromycota</taxon>
        <taxon>Mortierellomycotina</taxon>
        <taxon>Mortierellomycetes</taxon>
        <taxon>Mortierellales</taxon>
        <taxon>Mortierellaceae</taxon>
        <taxon>Entomortierella</taxon>
    </lineage>
</organism>
<name>A0A9P6MPN6_9FUNG</name>
<dbReference type="PROSITE" id="PS50011">
    <property type="entry name" value="PROTEIN_KINASE_DOM"/>
    <property type="match status" value="1"/>
</dbReference>
<feature type="transmembrane region" description="Helical" evidence="2">
    <location>
        <begin position="399"/>
        <end position="421"/>
    </location>
</feature>
<feature type="compositionally biased region" description="Basic and acidic residues" evidence="1">
    <location>
        <begin position="616"/>
        <end position="625"/>
    </location>
</feature>
<keyword evidence="4" id="KW-0808">Transferase</keyword>
<evidence type="ECO:0000256" key="1">
    <source>
        <dbReference type="SAM" id="MobiDB-lite"/>
    </source>
</evidence>
<protein>
    <submittedName>
        <fullName evidence="4">Ribosomal protein S6 kinase alpha-4</fullName>
    </submittedName>
</protein>
<dbReference type="GO" id="GO:0004672">
    <property type="term" value="F:protein kinase activity"/>
    <property type="evidence" value="ECO:0007669"/>
    <property type="project" value="InterPro"/>
</dbReference>
<feature type="region of interest" description="Disordered" evidence="1">
    <location>
        <begin position="461"/>
        <end position="494"/>
    </location>
</feature>
<keyword evidence="2" id="KW-0812">Transmembrane</keyword>
<dbReference type="PANTHER" id="PTHR24362:SF309">
    <property type="entry name" value="PROTEIN KINASE DOMAIN-CONTAINING PROTEIN"/>
    <property type="match status" value="1"/>
</dbReference>
<proteinExistence type="predicted"/>
<evidence type="ECO:0000313" key="4">
    <source>
        <dbReference type="EMBL" id="KAG0009508.1"/>
    </source>
</evidence>
<dbReference type="SUPFAM" id="SSF56112">
    <property type="entry name" value="Protein kinase-like (PK-like)"/>
    <property type="match status" value="1"/>
</dbReference>
<dbReference type="SMART" id="SM00220">
    <property type="entry name" value="S_TKc"/>
    <property type="match status" value="1"/>
</dbReference>
<feature type="compositionally biased region" description="Low complexity" evidence="1">
    <location>
        <begin position="626"/>
        <end position="637"/>
    </location>
</feature>
<feature type="region of interest" description="Disordered" evidence="1">
    <location>
        <begin position="269"/>
        <end position="358"/>
    </location>
</feature>
<keyword evidence="5" id="KW-1185">Reference proteome</keyword>
<dbReference type="Pfam" id="PF00069">
    <property type="entry name" value="Pkinase"/>
    <property type="match status" value="1"/>
</dbReference>
<dbReference type="Proteomes" id="UP000703661">
    <property type="component" value="Unassembled WGS sequence"/>
</dbReference>
<evidence type="ECO:0000256" key="2">
    <source>
        <dbReference type="SAM" id="Phobius"/>
    </source>
</evidence>
<dbReference type="InterPro" id="IPR000719">
    <property type="entry name" value="Prot_kinase_dom"/>
</dbReference>
<reference evidence="4" key="1">
    <citation type="journal article" date="2020" name="Fungal Divers.">
        <title>Resolving the Mortierellaceae phylogeny through synthesis of multi-gene phylogenetics and phylogenomics.</title>
        <authorList>
            <person name="Vandepol N."/>
            <person name="Liber J."/>
            <person name="Desiro A."/>
            <person name="Na H."/>
            <person name="Kennedy M."/>
            <person name="Barry K."/>
            <person name="Grigoriev I.V."/>
            <person name="Miller A.N."/>
            <person name="O'Donnell K."/>
            <person name="Stajich J.E."/>
            <person name="Bonito G."/>
        </authorList>
    </citation>
    <scope>NUCLEOTIDE SEQUENCE</scope>
    <source>
        <strain evidence="4">NRRL 2769</strain>
    </source>
</reference>
<dbReference type="InterPro" id="IPR011009">
    <property type="entry name" value="Kinase-like_dom_sf"/>
</dbReference>
<feature type="compositionally biased region" description="Low complexity" evidence="1">
    <location>
        <begin position="338"/>
        <end position="358"/>
    </location>
</feature>
<feature type="compositionally biased region" description="Gly residues" evidence="1">
    <location>
        <begin position="290"/>
        <end position="337"/>
    </location>
</feature>
<dbReference type="PANTHER" id="PTHR24362">
    <property type="entry name" value="SERINE/THREONINE-PROTEIN KINASE NEK"/>
    <property type="match status" value="1"/>
</dbReference>
<feature type="domain" description="Protein kinase" evidence="3">
    <location>
        <begin position="1134"/>
        <end position="1399"/>
    </location>
</feature>
<accession>A0A9P6MPN6</accession>
<evidence type="ECO:0000259" key="3">
    <source>
        <dbReference type="PROSITE" id="PS50011"/>
    </source>
</evidence>
<sequence length="1402" mass="149281">MTYMLGYDSQGSIVFNFVEQDTCSSNWSNATWTSLPYPGGGKPYHTEECFLTSTHHFAVQYEGGVAIWDHWARTWTYRDIPCAVTYPNNAAMVNQDSQALIDDILIQWEDSKGAAHLTGVQLYNDTVNACNELSTTNVPTDMKLAAAPDDGKTFFLFGPKGSCWYDITAATTLSSQPIQTTSECHSLPALNISVPRATNYDGSIYIFGKNDVGVGVWSVNTANGAPYSIVPLSQGAPISGDFSVANCGTGIIVYGGCASADQCSTNLQPGEAFPPNSPTPPAVIYVPGTSGSGGSGSGGSGSGGSGSGGSGSGGSGSGGSGSGGSGSGGSGSGGSGSGSWIPAPTGIPTGIPSGGPTVVPTVSSATTIGVATSVTAPGVLPSGGADTSSKTNGNNHTGAIIGGIIGCLCLIFLIALIFVFARKKRRERYPAVVEEEEVIQENYSSAHGDVPPIIPVPIFGNENETAEGKDLPGPTGVPTGDSSAPGPNGSGRFAPVPVPAPVPAPHHSHTGEILAGGLLAGGVLAAAAHHKKEEEEETEEVSNGHVVPVPAPIPETESSSDRDAFVPIPVPVPTSGNSDNQPSGPGGFFPPTTTTKTTTEETEEIEEVGPGTETSGGKKREEEKTTTVTSETTTTTRNGHRVFTTAGPGGRTVETEITENGPRHVLMGVIPGTTTVRTITQRTKTGEEVLIPVEAPQGDEREVITEHDEHGNLRYIIGGIVAGGLIGKALSGSDSESGSRITTVTSSTRIVTERTSTGEIRHVIVGGFSGNAIRVLTERTSNGETRLIPTNEPTGELHHVISERSENGDIRYIIGGIVAGGAIRTITQRTESGGETRYTIGTVTSTTRIVTERITTGEIRYIIVGGFAGNAIRVFTERTPSGETRLIATNDETGELRQVFTERSETGEIRYIIGGVITNVITRVIMGPRIVSERTSTGEIRYVIIDKYNGNAIRTKFEINEETGEYVHIPVKEPEGELRYVNEERTESGEIRKVVGGIITGNVTTTTRTIEGVNREGPSTSTQTRIVAEKNGSEVRYYHITNGPDGQELRTEVERTEDGGFRTLAGVIIVGAGATLIGNNQTTTTTRVVPGGTLTAAEQAANKTQITLKLSIMRYERADASQAVPNAAIGTVMFSKFKMLAAGDVNIEDTAYSHVEETKTQARRTVKWMKTEAHWKREAGMLQHLKSDRYIADLYTLYSLPTFAEYRYVSILGSFNCTLETYLKREQLSSIQVRQLTASLSDALRWCHEHHVVHLNIRPASFYLDGIPGQDGNGQLVWKLWNFGHARFVGETVDTSVTTVTYAAPEILNGRKKSDANVLSAVSMDRWSLGLIIYELHARKVYFTSNAFAEFQLTSEEGTKFEPALEAVREDDARQAIRGLLEVDPERRFTHETLREVYFGRA</sequence>
<keyword evidence="2" id="KW-0472">Membrane</keyword>
<keyword evidence="2" id="KW-1133">Transmembrane helix</keyword>
<dbReference type="EMBL" id="JAAAID010001568">
    <property type="protein sequence ID" value="KAG0009508.1"/>
    <property type="molecule type" value="Genomic_DNA"/>
</dbReference>
<dbReference type="Gene3D" id="1.10.510.10">
    <property type="entry name" value="Transferase(Phosphotransferase) domain 1"/>
    <property type="match status" value="1"/>
</dbReference>
<evidence type="ECO:0000313" key="5">
    <source>
        <dbReference type="Proteomes" id="UP000703661"/>
    </source>
</evidence>
<keyword evidence="4" id="KW-0418">Kinase</keyword>